<proteinExistence type="predicted"/>
<evidence type="ECO:0000313" key="2">
    <source>
        <dbReference type="RefSeq" id="XP_075106892.1"/>
    </source>
</evidence>
<keyword evidence="1" id="KW-1185">Reference proteome</keyword>
<gene>
    <name evidence="2" type="primary">LOC142179900</name>
</gene>
<dbReference type="Proteomes" id="UP000790787">
    <property type="component" value="Chromosome 4"/>
</dbReference>
<name>A0AC58UBL5_TOBAC</name>
<reference evidence="2" key="2">
    <citation type="submission" date="2025-08" db="UniProtKB">
        <authorList>
            <consortium name="RefSeq"/>
        </authorList>
    </citation>
    <scope>IDENTIFICATION</scope>
    <source>
        <tissue evidence="2">Leaf</tissue>
    </source>
</reference>
<organism evidence="1 2">
    <name type="scientific">Nicotiana tabacum</name>
    <name type="common">Common tobacco</name>
    <dbReference type="NCBI Taxonomy" id="4097"/>
    <lineage>
        <taxon>Eukaryota</taxon>
        <taxon>Viridiplantae</taxon>
        <taxon>Streptophyta</taxon>
        <taxon>Embryophyta</taxon>
        <taxon>Tracheophyta</taxon>
        <taxon>Spermatophyta</taxon>
        <taxon>Magnoliopsida</taxon>
        <taxon>eudicotyledons</taxon>
        <taxon>Gunneridae</taxon>
        <taxon>Pentapetalae</taxon>
        <taxon>asterids</taxon>
        <taxon>lamiids</taxon>
        <taxon>Solanales</taxon>
        <taxon>Solanaceae</taxon>
        <taxon>Nicotianoideae</taxon>
        <taxon>Nicotianeae</taxon>
        <taxon>Nicotiana</taxon>
    </lineage>
</organism>
<accession>A0AC58UBL5</accession>
<protein>
    <submittedName>
        <fullName evidence="2">Uncharacterized protein LOC142179900</fullName>
    </submittedName>
</protein>
<sequence length="327" mass="37443">MAKNEVSSLDHNHPLYLQAGDTKGLVLIPIKFTGPENYALWSRAIKLALRGKSKLGFVDGSCVKARYKGELVEQWEKCNAIVLSWIGSIVSNELMPSIVYASDARKAWNDFQERFDRSNMTRIYHFWTKITTMRQGTDSVTSYYTKMKDLWDELDVLALLLCCDCEEARPSIELLKSQCLLQFLMGLNESYNNVRSNILARRPVVTVNKVYAIVIQEESQRSLGVVDTHKDPLTMLAGKTQGFRPRRPGMICEYCGYKGHLKENCYKIVGYPQTLKVRRKVVNLVELLGSLAAEHRLEEAISQESTVQQQRIRCRDIFLLRKSIHNS</sequence>
<reference evidence="1" key="1">
    <citation type="journal article" date="2014" name="Nat. Commun.">
        <title>The tobacco genome sequence and its comparison with those of tomato and potato.</title>
        <authorList>
            <person name="Sierro N."/>
            <person name="Battey J.N."/>
            <person name="Ouadi S."/>
            <person name="Bakaher N."/>
            <person name="Bovet L."/>
            <person name="Willig A."/>
            <person name="Goepfert S."/>
            <person name="Peitsch M.C."/>
            <person name="Ivanov N.V."/>
        </authorList>
    </citation>
    <scope>NUCLEOTIDE SEQUENCE [LARGE SCALE GENOMIC DNA]</scope>
</reference>
<dbReference type="RefSeq" id="XP_075106892.1">
    <property type="nucleotide sequence ID" value="XM_075250791.1"/>
</dbReference>
<evidence type="ECO:0000313" key="1">
    <source>
        <dbReference type="Proteomes" id="UP000790787"/>
    </source>
</evidence>